<gene>
    <name evidence="9" type="ORF">DSTB1V02_LOCUS1723</name>
</gene>
<dbReference type="GO" id="GO:0051603">
    <property type="term" value="P:proteolysis involved in protein catabolic process"/>
    <property type="evidence" value="ECO:0007669"/>
    <property type="project" value="TreeGrafter"/>
</dbReference>
<dbReference type="GO" id="GO:0005739">
    <property type="term" value="C:mitochondrion"/>
    <property type="evidence" value="ECO:0007669"/>
    <property type="project" value="TreeGrafter"/>
</dbReference>
<dbReference type="PANTHER" id="PTHR43690">
    <property type="entry name" value="NARDILYSIN"/>
    <property type="match status" value="1"/>
</dbReference>
<dbReference type="GO" id="GO:0046872">
    <property type="term" value="F:metal ion binding"/>
    <property type="evidence" value="ECO:0007669"/>
    <property type="project" value="UniProtKB-KW"/>
</dbReference>
<dbReference type="FunFam" id="3.30.830.10:FF:000012">
    <property type="entry name" value="Protease 3"/>
    <property type="match status" value="1"/>
</dbReference>
<sequence>MSVAMGVKQRFNDIIKSEQDDRFYRGLELQNGMKVILISDPETDKSAASLDLHVGSLSDPDDLEGLAHFCEHMLFLGTKKYPTENSYVKFLSEHGGSCNAFTSAADTNYYFDVAPPYLFEALDRFAQFFIHPLFTESATEREVNAVHSEHSKNIPSDPWRSHRVSKVTSDPQHAYCKFGTGIG</sequence>
<evidence type="ECO:0000313" key="9">
    <source>
        <dbReference type="EMBL" id="CAD7241743.1"/>
    </source>
</evidence>
<keyword evidence="3" id="KW-0645">Protease</keyword>
<protein>
    <recommendedName>
        <fullName evidence="8">Peptidase M16 N-terminal domain-containing protein</fullName>
    </recommendedName>
</protein>
<name>A0A7R8X669_9CRUS</name>
<keyword evidence="5" id="KW-0378">Hydrolase</keyword>
<accession>A0A7R8X669</accession>
<dbReference type="EMBL" id="CAJPEV010000171">
    <property type="protein sequence ID" value="CAG0881777.1"/>
    <property type="molecule type" value="Genomic_DNA"/>
</dbReference>
<evidence type="ECO:0000313" key="10">
    <source>
        <dbReference type="Proteomes" id="UP000677054"/>
    </source>
</evidence>
<organism evidence="9">
    <name type="scientific">Darwinula stevensoni</name>
    <dbReference type="NCBI Taxonomy" id="69355"/>
    <lineage>
        <taxon>Eukaryota</taxon>
        <taxon>Metazoa</taxon>
        <taxon>Ecdysozoa</taxon>
        <taxon>Arthropoda</taxon>
        <taxon>Crustacea</taxon>
        <taxon>Oligostraca</taxon>
        <taxon>Ostracoda</taxon>
        <taxon>Podocopa</taxon>
        <taxon>Podocopida</taxon>
        <taxon>Darwinulocopina</taxon>
        <taxon>Darwinuloidea</taxon>
        <taxon>Darwinulidae</taxon>
        <taxon>Darwinula</taxon>
    </lineage>
</organism>
<keyword evidence="6" id="KW-0862">Zinc</keyword>
<feature type="domain" description="Peptidase M16 N-terminal" evidence="8">
    <location>
        <begin position="34"/>
        <end position="171"/>
    </location>
</feature>
<evidence type="ECO:0000256" key="4">
    <source>
        <dbReference type="ARBA" id="ARBA00022723"/>
    </source>
</evidence>
<proteinExistence type="inferred from homology"/>
<evidence type="ECO:0000256" key="3">
    <source>
        <dbReference type="ARBA" id="ARBA00022670"/>
    </source>
</evidence>
<comment type="similarity">
    <text evidence="2">Belongs to the peptidase M16 family.</text>
</comment>
<dbReference type="GO" id="GO:0043171">
    <property type="term" value="P:peptide catabolic process"/>
    <property type="evidence" value="ECO:0007669"/>
    <property type="project" value="TreeGrafter"/>
</dbReference>
<dbReference type="AlphaFoldDB" id="A0A7R8X669"/>
<dbReference type="InterPro" id="IPR011249">
    <property type="entry name" value="Metalloenz_LuxS/M16"/>
</dbReference>
<dbReference type="Gene3D" id="3.30.830.10">
    <property type="entry name" value="Metalloenzyme, LuxS/M16 peptidase-like"/>
    <property type="match status" value="1"/>
</dbReference>
<evidence type="ECO:0000256" key="7">
    <source>
        <dbReference type="ARBA" id="ARBA00023049"/>
    </source>
</evidence>
<evidence type="ECO:0000256" key="1">
    <source>
        <dbReference type="ARBA" id="ARBA00001947"/>
    </source>
</evidence>
<dbReference type="PROSITE" id="PS00143">
    <property type="entry name" value="INSULINASE"/>
    <property type="match status" value="1"/>
</dbReference>
<dbReference type="OrthoDB" id="952271at2759"/>
<dbReference type="InterPro" id="IPR001431">
    <property type="entry name" value="Pept_M16_Zn_BS"/>
</dbReference>
<dbReference type="PANTHER" id="PTHR43690:SF18">
    <property type="entry name" value="INSULIN-DEGRADING ENZYME-RELATED"/>
    <property type="match status" value="1"/>
</dbReference>
<dbReference type="EMBL" id="LR899688">
    <property type="protein sequence ID" value="CAD7241743.1"/>
    <property type="molecule type" value="Genomic_DNA"/>
</dbReference>
<keyword evidence="7" id="KW-0482">Metalloprotease</keyword>
<evidence type="ECO:0000256" key="5">
    <source>
        <dbReference type="ARBA" id="ARBA00022801"/>
    </source>
</evidence>
<evidence type="ECO:0000256" key="2">
    <source>
        <dbReference type="ARBA" id="ARBA00007261"/>
    </source>
</evidence>
<dbReference type="Proteomes" id="UP000677054">
    <property type="component" value="Unassembled WGS sequence"/>
</dbReference>
<keyword evidence="4" id="KW-0479">Metal-binding</keyword>
<dbReference type="SUPFAM" id="SSF63411">
    <property type="entry name" value="LuxS/MPP-like metallohydrolase"/>
    <property type="match status" value="1"/>
</dbReference>
<dbReference type="GO" id="GO:0004222">
    <property type="term" value="F:metalloendopeptidase activity"/>
    <property type="evidence" value="ECO:0007669"/>
    <property type="project" value="InterPro"/>
</dbReference>
<comment type="cofactor">
    <cofactor evidence="1">
        <name>Zn(2+)</name>
        <dbReference type="ChEBI" id="CHEBI:29105"/>
    </cofactor>
</comment>
<dbReference type="GO" id="GO:0005829">
    <property type="term" value="C:cytosol"/>
    <property type="evidence" value="ECO:0007669"/>
    <property type="project" value="TreeGrafter"/>
</dbReference>
<dbReference type="Pfam" id="PF00675">
    <property type="entry name" value="Peptidase_M16"/>
    <property type="match status" value="1"/>
</dbReference>
<dbReference type="InterPro" id="IPR050626">
    <property type="entry name" value="Peptidase_M16"/>
</dbReference>
<evidence type="ECO:0000256" key="6">
    <source>
        <dbReference type="ARBA" id="ARBA00022833"/>
    </source>
</evidence>
<keyword evidence="10" id="KW-1185">Reference proteome</keyword>
<reference evidence="9" key="1">
    <citation type="submission" date="2020-11" db="EMBL/GenBank/DDBJ databases">
        <authorList>
            <person name="Tran Van P."/>
        </authorList>
    </citation>
    <scope>NUCLEOTIDE SEQUENCE</scope>
</reference>
<evidence type="ECO:0000259" key="8">
    <source>
        <dbReference type="Pfam" id="PF00675"/>
    </source>
</evidence>
<dbReference type="InterPro" id="IPR011765">
    <property type="entry name" value="Pept_M16_N"/>
</dbReference>